<dbReference type="AlphaFoldDB" id="A0A0E3KYS1"/>
<proteinExistence type="predicted"/>
<reference evidence="3 4" key="1">
    <citation type="submission" date="2014-07" db="EMBL/GenBank/DDBJ databases">
        <title>Methanogenic archaea and the global carbon cycle.</title>
        <authorList>
            <person name="Henriksen J.R."/>
            <person name="Luke J."/>
            <person name="Reinhart S."/>
            <person name="Benedict M.N."/>
            <person name="Youngblut N.D."/>
            <person name="Metcalf M.E."/>
            <person name="Whitaker R.J."/>
            <person name="Metcalf W.W."/>
        </authorList>
    </citation>
    <scope>NUCLEOTIDE SEQUENCE [LARGE SCALE GENOMIC DNA]</scope>
    <source>
        <strain evidence="4">ATCC 43570 / DSM 1825 / OCM 12 / VKM B-1830 / TM-1</strain>
    </source>
</reference>
<dbReference type="GO" id="GO:0016757">
    <property type="term" value="F:glycosyltransferase activity"/>
    <property type="evidence" value="ECO:0007669"/>
    <property type="project" value="InterPro"/>
</dbReference>
<evidence type="ECO:0000313" key="3">
    <source>
        <dbReference type="EMBL" id="AKB12935.1"/>
    </source>
</evidence>
<dbReference type="STRING" id="523844.MSTHT_1177"/>
<dbReference type="GeneID" id="24848108"/>
<dbReference type="Proteomes" id="UP000066529">
    <property type="component" value="Chromosome"/>
</dbReference>
<organism evidence="3 4">
    <name type="scientific">Methanosarcina thermophila (strain ATCC 43570 / DSM 1825 / OCM 12 / VKM B-1830 / TM-1)</name>
    <dbReference type="NCBI Taxonomy" id="523844"/>
    <lineage>
        <taxon>Archaea</taxon>
        <taxon>Methanobacteriati</taxon>
        <taxon>Methanobacteriota</taxon>
        <taxon>Stenosarchaea group</taxon>
        <taxon>Methanomicrobia</taxon>
        <taxon>Methanosarcinales</taxon>
        <taxon>Methanosarcinaceae</taxon>
        <taxon>Methanosarcina</taxon>
    </lineage>
</organism>
<feature type="domain" description="Glycosyl transferase family 1" evidence="1">
    <location>
        <begin position="208"/>
        <end position="372"/>
    </location>
</feature>
<keyword evidence="3" id="KW-0808">Transferase</keyword>
<dbReference type="InterPro" id="IPR028098">
    <property type="entry name" value="Glyco_trans_4-like_N"/>
</dbReference>
<protein>
    <submittedName>
        <fullName evidence="3">Glycosyl transferase, group 1</fullName>
    </submittedName>
</protein>
<dbReference type="Gene3D" id="3.40.50.2000">
    <property type="entry name" value="Glycogen Phosphorylase B"/>
    <property type="match status" value="2"/>
</dbReference>
<evidence type="ECO:0000259" key="2">
    <source>
        <dbReference type="Pfam" id="PF13439"/>
    </source>
</evidence>
<evidence type="ECO:0000259" key="1">
    <source>
        <dbReference type="Pfam" id="PF00534"/>
    </source>
</evidence>
<dbReference type="OrthoDB" id="132546at2157"/>
<dbReference type="InterPro" id="IPR001296">
    <property type="entry name" value="Glyco_trans_1"/>
</dbReference>
<accession>A0A0E3KYS1</accession>
<name>A0A0E3KYS1_METTT</name>
<dbReference type="PANTHER" id="PTHR12526:SF634">
    <property type="entry name" value="BLL3361 PROTEIN"/>
    <property type="match status" value="1"/>
</dbReference>
<sequence>MGKNNLLLICETYTNFQKDPIDLLANHFNNISVFVKYNPIAEISRYISLPALIQHNSKNKIDLTNKPPNINVFLTPIFYMPFDSQYKALGNKHLKSVEKVIEENNIEFDLIHSHFTWPCGYVGAKLREKYNVPLVITAHGFDIYKLPFKDMDWQQKIQYVLNSADYIITVSKNNLDCINKLNVNTPVKILPNGYKDDLFYPMNQLQCKRKLNLPLNNKIILNVGNLSEVKGHKYLIEAMKEIVKFRKDVLCIIIGEGKLRNTLQRQINNNGLSKFIKLVGRRPHSEIPIWINACDLFVLPSLNEGNPTVMFECLGCGKPFIGTNVGGVPEIIKSNDHGLLTDAGNSHKLAEKIKTALDKKWDGKKIVNYAEKYKWKNIAEEIQQIYCHLLQN</sequence>
<evidence type="ECO:0000313" key="4">
    <source>
        <dbReference type="Proteomes" id="UP000066529"/>
    </source>
</evidence>
<dbReference type="KEGG" id="mthr:MSTHT_1177"/>
<dbReference type="Pfam" id="PF00534">
    <property type="entry name" value="Glycos_transf_1"/>
    <property type="match status" value="1"/>
</dbReference>
<feature type="domain" description="Glycosyltransferase subfamily 4-like N-terminal" evidence="2">
    <location>
        <begin position="92"/>
        <end position="195"/>
    </location>
</feature>
<dbReference type="HOGENOM" id="CLU_009583_2_4_2"/>
<dbReference type="PATRIC" id="fig|523844.20.peg.1492"/>
<dbReference type="RefSeq" id="WP_048167033.1">
    <property type="nucleotide sequence ID" value="NZ_CP009501.1"/>
</dbReference>
<dbReference type="SUPFAM" id="SSF53756">
    <property type="entry name" value="UDP-Glycosyltransferase/glycogen phosphorylase"/>
    <property type="match status" value="1"/>
</dbReference>
<dbReference type="Pfam" id="PF13439">
    <property type="entry name" value="Glyco_transf_4"/>
    <property type="match status" value="1"/>
</dbReference>
<dbReference type="PANTHER" id="PTHR12526">
    <property type="entry name" value="GLYCOSYLTRANSFERASE"/>
    <property type="match status" value="1"/>
</dbReference>
<gene>
    <name evidence="3" type="ORF">MSTHT_1177</name>
</gene>
<dbReference type="EMBL" id="CP009501">
    <property type="protein sequence ID" value="AKB12935.1"/>
    <property type="molecule type" value="Genomic_DNA"/>
</dbReference>